<evidence type="ECO:0000256" key="9">
    <source>
        <dbReference type="ARBA" id="ARBA00023136"/>
    </source>
</evidence>
<dbReference type="EMBL" id="JAHLQT010024908">
    <property type="protein sequence ID" value="KAG7164864.1"/>
    <property type="molecule type" value="Genomic_DNA"/>
</dbReference>
<protein>
    <recommendedName>
        <fullName evidence="12">Mannosyltransferase</fullName>
        <ecNumber evidence="12">2.4.1.-</ecNumber>
    </recommendedName>
</protein>
<feature type="transmembrane region" description="Helical" evidence="12">
    <location>
        <begin position="209"/>
        <end position="229"/>
    </location>
</feature>
<feature type="transmembrane region" description="Helical" evidence="12">
    <location>
        <begin position="292"/>
        <end position="313"/>
    </location>
</feature>
<feature type="compositionally biased region" description="Basic and acidic residues" evidence="13">
    <location>
        <begin position="513"/>
        <end position="536"/>
    </location>
</feature>
<feature type="transmembrane region" description="Helical" evidence="12">
    <location>
        <begin position="156"/>
        <end position="179"/>
    </location>
</feature>
<evidence type="ECO:0000256" key="12">
    <source>
        <dbReference type="RuleBase" id="RU363075"/>
    </source>
</evidence>
<dbReference type="GO" id="GO:0006487">
    <property type="term" value="P:protein N-linked glycosylation"/>
    <property type="evidence" value="ECO:0007669"/>
    <property type="project" value="TreeGrafter"/>
</dbReference>
<reference evidence="14" key="1">
    <citation type="journal article" date="2021" name="Sci. Adv.">
        <title>The American lobster genome reveals insights on longevity, neural, and immune adaptations.</title>
        <authorList>
            <person name="Polinski J.M."/>
            <person name="Zimin A.V."/>
            <person name="Clark K.F."/>
            <person name="Kohn A.B."/>
            <person name="Sadowski N."/>
            <person name="Timp W."/>
            <person name="Ptitsyn A."/>
            <person name="Khanna P."/>
            <person name="Romanova D.Y."/>
            <person name="Williams P."/>
            <person name="Greenwood S.J."/>
            <person name="Moroz L.L."/>
            <person name="Walt D.R."/>
            <person name="Bodnar A.G."/>
        </authorList>
    </citation>
    <scope>NUCLEOTIDE SEQUENCE</scope>
    <source>
        <strain evidence="14">GMGI-L3</strain>
    </source>
</reference>
<evidence type="ECO:0000256" key="2">
    <source>
        <dbReference type="ARBA" id="ARBA00004922"/>
    </source>
</evidence>
<comment type="similarity">
    <text evidence="3 12">Belongs to the glycosyltransferase 22 family.</text>
</comment>
<dbReference type="PANTHER" id="PTHR22760">
    <property type="entry name" value="GLYCOSYLTRANSFERASE"/>
    <property type="match status" value="1"/>
</dbReference>
<dbReference type="UniPathway" id="UPA00378"/>
<evidence type="ECO:0000256" key="11">
    <source>
        <dbReference type="ARBA" id="ARBA00048899"/>
    </source>
</evidence>
<sequence>MYDHLEFPGVVPRTFIGPIVVATIAYPAVAVVQLFGLSKFIAQYIVRGVLGLLVILAWRKLRKQLQESFGKPLTIWFTLITASQFHFMYYLSRPLPNTFALVVALLTFSYWLEQRHRLLVWTSGIAVLIFRSELCLLLGPMLLADLLTRRFQSIPFLQSAIPAGLCCLGMTLAIDSLFWGRLLWPEGEVFWFNTYKNQSGTWGTSPFLWYWYSALPRALGLSLFLVPVGIALDRRLQVLVTPALIFVAMYSFLPHKELRFIIYVFPILNVAAARACQFFWEGREKSGTRQLLAIGCALHLLVNVAFTTLLLTISANNYPGGAAIYKLHQVIPQDANVHIHIDNFAAQTGVSRFTQLHDHWKYNKTDNMKAGSRDMRAFSHLLIEGKSKYSYNLKHYTSSHEIMSSVEAFSHLSFNYQQFPPVKVVRVKPAVFLLKNLEEEFIDWSWVDGVGVETWAEDTEEAEVVWQQENVEKQTQEDEGERTQHLERASSELGEPQRDDEVETSEGEDEEQEKTYDKQEVEEGETTMHEIQKDTEESVEEEILLEPKLPDGGCLAPEEGVAEILSVDDFQDDHHVDEQVTFESDEDREVTEVAASEPPTVIEDSIETAEVLEQTEDASAAEEETRFVEVTLSLDEANPEAEHEEDDEDSLSPLERMVAQVRQFLWNVFILCSVCYVLTTLY</sequence>
<gene>
    <name evidence="14" type="ORF">Hamer_G017259</name>
</gene>
<comment type="catalytic activity">
    <reaction evidence="11">
        <text>an alpha-D-Man-(1-&gt;2)-alpha-D-Man-(1-&gt;2)-alpha-D-Man-(1-&gt;3)-[alpha-D-Man-(1-&gt;2)-alpha-D-Man-(1-&gt;3)-alpha-D-Man-(1-&gt;6)]-beta-D-Man-(1-&gt;4)-beta-D-GlcNAc-(1-&gt;4)-alpha-D-GlcNAc-diphospho-di-trans,poly-cis-dolichol + a di-trans,poly-cis-dolichyl beta-D-mannosyl phosphate = an alpha-D-Man-(1-&gt;2)-alpha-D-Man-(1-&gt;2)-alpha-D-Man-(1-&gt;3)-[alpha-D-Man-(1-&gt;2)-alpha-D-Man-(1-&gt;3)-[alpha-D-Man-(1-&gt;6)]-alpha-D-Man-(1-&gt;6)]-beta-D-Man-(1-&gt;4)-beta-D-GlcNAc-(1-&gt;4)-alpha-D-GlcNAc-diphospho-di-trans,poly-cis-dolichol + a di-trans,poly-cis-dolichyl phosphate + H(+)</text>
        <dbReference type="Rhea" id="RHEA:29535"/>
        <dbReference type="Rhea" id="RHEA-COMP:19498"/>
        <dbReference type="Rhea" id="RHEA-COMP:19501"/>
        <dbReference type="Rhea" id="RHEA-COMP:19518"/>
        <dbReference type="Rhea" id="RHEA-COMP:19519"/>
        <dbReference type="ChEBI" id="CHEBI:15378"/>
        <dbReference type="ChEBI" id="CHEBI:57683"/>
        <dbReference type="ChEBI" id="CHEBI:58211"/>
        <dbReference type="ChEBI" id="CHEBI:132517"/>
        <dbReference type="ChEBI" id="CHEBI:132519"/>
        <dbReference type="EC" id="2.4.1.260"/>
    </reaction>
    <physiologicalReaction direction="left-to-right" evidence="11">
        <dbReference type="Rhea" id="RHEA:29536"/>
    </physiologicalReaction>
</comment>
<keyword evidence="6 12" id="KW-0812">Transmembrane</keyword>
<evidence type="ECO:0000256" key="5">
    <source>
        <dbReference type="ARBA" id="ARBA00022679"/>
    </source>
</evidence>
<evidence type="ECO:0000256" key="4">
    <source>
        <dbReference type="ARBA" id="ARBA00022676"/>
    </source>
</evidence>
<evidence type="ECO:0000256" key="1">
    <source>
        <dbReference type="ARBA" id="ARBA00004477"/>
    </source>
</evidence>
<evidence type="ECO:0000313" key="14">
    <source>
        <dbReference type="EMBL" id="KAG7164864.1"/>
    </source>
</evidence>
<keyword evidence="15" id="KW-1185">Reference proteome</keyword>
<keyword evidence="7 12" id="KW-0256">Endoplasmic reticulum</keyword>
<dbReference type="GO" id="GO:0052917">
    <property type="term" value="F:dol-P-Man:Man(7)GlcNAc(2)-PP-Dol alpha-1,6-mannosyltransferase activity"/>
    <property type="evidence" value="ECO:0007669"/>
    <property type="project" value="UniProtKB-EC"/>
</dbReference>
<keyword evidence="9 12" id="KW-0472">Membrane</keyword>
<evidence type="ECO:0000313" key="15">
    <source>
        <dbReference type="Proteomes" id="UP000747542"/>
    </source>
</evidence>
<name>A0A8J5K030_HOMAM</name>
<feature type="transmembrane region" description="Helical" evidence="12">
    <location>
        <begin position="260"/>
        <end position="280"/>
    </location>
</feature>
<feature type="transmembrane region" description="Helical" evidence="12">
    <location>
        <begin position="118"/>
        <end position="144"/>
    </location>
</feature>
<dbReference type="EC" id="2.4.1.-" evidence="12"/>
<evidence type="ECO:0000256" key="8">
    <source>
        <dbReference type="ARBA" id="ARBA00022989"/>
    </source>
</evidence>
<evidence type="ECO:0000256" key="10">
    <source>
        <dbReference type="ARBA" id="ARBA00044721"/>
    </source>
</evidence>
<feature type="transmembrane region" description="Helical" evidence="12">
    <location>
        <begin position="95"/>
        <end position="112"/>
    </location>
</feature>
<comment type="pathway">
    <text evidence="2">Protein modification; protein glycosylation.</text>
</comment>
<feature type="transmembrane region" description="Helical" evidence="12">
    <location>
        <begin position="236"/>
        <end position="254"/>
    </location>
</feature>
<organism evidence="14 15">
    <name type="scientific">Homarus americanus</name>
    <name type="common">American lobster</name>
    <dbReference type="NCBI Taxonomy" id="6706"/>
    <lineage>
        <taxon>Eukaryota</taxon>
        <taxon>Metazoa</taxon>
        <taxon>Ecdysozoa</taxon>
        <taxon>Arthropoda</taxon>
        <taxon>Crustacea</taxon>
        <taxon>Multicrustacea</taxon>
        <taxon>Malacostraca</taxon>
        <taxon>Eumalacostraca</taxon>
        <taxon>Eucarida</taxon>
        <taxon>Decapoda</taxon>
        <taxon>Pleocyemata</taxon>
        <taxon>Astacidea</taxon>
        <taxon>Nephropoidea</taxon>
        <taxon>Nephropidae</taxon>
        <taxon>Homarus</taxon>
    </lineage>
</organism>
<keyword evidence="4 12" id="KW-0328">Glycosyltransferase</keyword>
<feature type="transmembrane region" description="Helical" evidence="12">
    <location>
        <begin position="15"/>
        <end position="37"/>
    </location>
</feature>
<keyword evidence="8 12" id="KW-1133">Transmembrane helix</keyword>
<feature type="compositionally biased region" description="Acidic residues" evidence="13">
    <location>
        <begin position="500"/>
        <end position="512"/>
    </location>
</feature>
<keyword evidence="5" id="KW-0808">Transferase</keyword>
<evidence type="ECO:0000256" key="6">
    <source>
        <dbReference type="ARBA" id="ARBA00022692"/>
    </source>
</evidence>
<evidence type="ECO:0000256" key="7">
    <source>
        <dbReference type="ARBA" id="ARBA00022824"/>
    </source>
</evidence>
<comment type="caution">
    <text evidence="14">The sequence shown here is derived from an EMBL/GenBank/DDBJ whole genome shotgun (WGS) entry which is preliminary data.</text>
</comment>
<feature type="region of interest" description="Disordered" evidence="13">
    <location>
        <begin position="472"/>
        <end position="540"/>
    </location>
</feature>
<dbReference type="GO" id="GO:0005789">
    <property type="term" value="C:endoplasmic reticulum membrane"/>
    <property type="evidence" value="ECO:0007669"/>
    <property type="project" value="UniProtKB-SubCell"/>
</dbReference>
<proteinExistence type="inferred from homology"/>
<evidence type="ECO:0000256" key="13">
    <source>
        <dbReference type="SAM" id="MobiDB-lite"/>
    </source>
</evidence>
<dbReference type="AlphaFoldDB" id="A0A8J5K030"/>
<dbReference type="PANTHER" id="PTHR22760:SF1">
    <property type="entry name" value="DOL-P-MAN:MAN(7)GLCNAC(2)-PP-DOL ALPHA-1,6-MANNOSYLTRANSFERASE"/>
    <property type="match status" value="1"/>
</dbReference>
<feature type="compositionally biased region" description="Basic and acidic residues" evidence="13">
    <location>
        <begin position="472"/>
        <end position="499"/>
    </location>
</feature>
<evidence type="ECO:0000256" key="3">
    <source>
        <dbReference type="ARBA" id="ARBA00007063"/>
    </source>
</evidence>
<dbReference type="InterPro" id="IPR005599">
    <property type="entry name" value="GPI_mannosylTrfase"/>
</dbReference>
<comment type="function">
    <text evidence="10">Mannosyltransferase that operates in the biosynthetic pathway of dolichol-linked oligosaccharides, the glycan precursors employed in protein asparagine (N)-glycosylation. The assembly of dolichol-linked oligosaccharides begins on the cytosolic side of the endoplasmic reticulum membrane and finishes in its lumen. The sequential addition of sugars to dolichol pyrophosphate produces dolichol-linked oligosaccharides containing fourteen sugars, including two GlcNAcs, nine mannoses and three glucoses. Once assembled, the oligosaccharide is transferred from the lipid to nascent proteins by oligosaccharyltransferases. In the lumen of the endoplasmic reticulum, adds the eighth mannose residue in an alpha-1,6 linkage onto Man(7)GlcNAc(2)-PP-dolichol to produce Man(8)GlcNAc(2)-PP-dolichol.</text>
</comment>
<dbReference type="Pfam" id="PF03901">
    <property type="entry name" value="Glyco_transf_22"/>
    <property type="match status" value="1"/>
</dbReference>
<comment type="subcellular location">
    <subcellularLocation>
        <location evidence="1 12">Endoplasmic reticulum membrane</location>
        <topology evidence="1 12">Multi-pass membrane protein</topology>
    </subcellularLocation>
</comment>
<dbReference type="Proteomes" id="UP000747542">
    <property type="component" value="Unassembled WGS sequence"/>
</dbReference>
<accession>A0A8J5K030</accession>